<dbReference type="SUPFAM" id="SSF53474">
    <property type="entry name" value="alpha/beta-Hydrolases"/>
    <property type="match status" value="1"/>
</dbReference>
<dbReference type="Proteomes" id="UP000626109">
    <property type="component" value="Unassembled WGS sequence"/>
</dbReference>
<evidence type="ECO:0008006" key="4">
    <source>
        <dbReference type="Google" id="ProtNLM"/>
    </source>
</evidence>
<protein>
    <recommendedName>
        <fullName evidence="4">AB hydrolase-1 domain-containing protein</fullName>
    </recommendedName>
</protein>
<dbReference type="PANTHER" id="PTHR37471">
    <property type="entry name" value="UNNAMED PRODUCT"/>
    <property type="match status" value="1"/>
</dbReference>
<dbReference type="Gene3D" id="3.40.50.1820">
    <property type="entry name" value="alpha/beta hydrolase"/>
    <property type="match status" value="1"/>
</dbReference>
<name>A0A813EV59_POLGL</name>
<keyword evidence="3" id="KW-1185">Reference proteome</keyword>
<evidence type="ECO:0000313" key="3">
    <source>
        <dbReference type="Proteomes" id="UP000654075"/>
    </source>
</evidence>
<dbReference type="PANTHER" id="PTHR37471:SF1">
    <property type="entry name" value="AB HYDROLASE-1 DOMAIN-CONTAINING PROTEIN"/>
    <property type="match status" value="1"/>
</dbReference>
<evidence type="ECO:0000313" key="1">
    <source>
        <dbReference type="EMBL" id="CAE8605831.1"/>
    </source>
</evidence>
<accession>A0A813EV59</accession>
<dbReference type="OrthoDB" id="6431331at2759"/>
<dbReference type="EMBL" id="CAJNNV010018405">
    <property type="protein sequence ID" value="CAE8605831.1"/>
    <property type="molecule type" value="Genomic_DNA"/>
</dbReference>
<proteinExistence type="predicted"/>
<evidence type="ECO:0000313" key="2">
    <source>
        <dbReference type="EMBL" id="CAE8679860.1"/>
    </source>
</evidence>
<reference evidence="1" key="1">
    <citation type="submission" date="2021-02" db="EMBL/GenBank/DDBJ databases">
        <authorList>
            <person name="Dougan E. K."/>
            <person name="Rhodes N."/>
            <person name="Thang M."/>
            <person name="Chan C."/>
        </authorList>
    </citation>
    <scope>NUCLEOTIDE SEQUENCE</scope>
</reference>
<dbReference type="AlphaFoldDB" id="A0A813EV59"/>
<comment type="caution">
    <text evidence="1">The sequence shown here is derived from an EMBL/GenBank/DDBJ whole genome shotgun (WGS) entry which is preliminary data.</text>
</comment>
<gene>
    <name evidence="1" type="ORF">PGLA1383_LOCUS23928</name>
    <name evidence="2" type="ORF">PGLA2088_LOCUS21588</name>
</gene>
<organism evidence="1 3">
    <name type="scientific">Polarella glacialis</name>
    <name type="common">Dinoflagellate</name>
    <dbReference type="NCBI Taxonomy" id="89957"/>
    <lineage>
        <taxon>Eukaryota</taxon>
        <taxon>Sar</taxon>
        <taxon>Alveolata</taxon>
        <taxon>Dinophyceae</taxon>
        <taxon>Suessiales</taxon>
        <taxon>Suessiaceae</taxon>
        <taxon>Polarella</taxon>
    </lineage>
</organism>
<dbReference type="EMBL" id="CAJNNW010025807">
    <property type="protein sequence ID" value="CAE8679860.1"/>
    <property type="molecule type" value="Genomic_DNA"/>
</dbReference>
<dbReference type="Proteomes" id="UP000654075">
    <property type="component" value="Unassembled WGS sequence"/>
</dbReference>
<dbReference type="OMA" id="WAFWHEN"/>
<dbReference type="InterPro" id="IPR029058">
    <property type="entry name" value="AB_hydrolase_fold"/>
</dbReference>
<sequence>MTRIKMPALLAEPLAIESPTQPMDTVFESLLHSVEMAAELGYPTEQWLSGWFLGADVVQIRRGNLAELIAFLLYSKNPATLDGPTLRRIDIMVEEACARLGFSLASGYEPEVRCMRFLHDPVLIVHRSLAQYLVACMLPRLVTWVLFRLVFGLRRAECTETGLYYWWRAPPINVGADVPRDLLFFHGLCGFIGYVPLLSMLLFQNTRGAALIEDESVSMCLNFERQPTRATVVRTAVIAMARIRQERARSSRGWDASRDRGCVLLGHSLGTCAMQWILEEAPSMCGAAVFIDPIVLLLEMPNTTYGFLYRAPRTVFQWFCYLWCTGEPGIAFYFRRRFWWYNNRLTAESVTDLPTLFCLSEHDDLSAVPTIHAYIKRELQHSDILWWPGGGHTHFMGSLGKNRQIARWIEVHDQCASPSSRNCKTH</sequence>